<evidence type="ECO:0000256" key="2">
    <source>
        <dbReference type="SAM" id="SignalP"/>
    </source>
</evidence>
<dbReference type="PANTHER" id="PTHR23354">
    <property type="entry name" value="NUCLEOLAR PROTEIN 7/ESTROGEN RECEPTOR COACTIVATOR-RELATED"/>
    <property type="match status" value="1"/>
</dbReference>
<dbReference type="InterPro" id="IPR006571">
    <property type="entry name" value="TLDc_dom"/>
</dbReference>
<dbReference type="STRING" id="4155.A0A022RBZ1"/>
<feature type="compositionally biased region" description="Basic and acidic residues" evidence="1">
    <location>
        <begin position="163"/>
        <end position="176"/>
    </location>
</feature>
<feature type="region of interest" description="Disordered" evidence="1">
    <location>
        <begin position="163"/>
        <end position="189"/>
    </location>
</feature>
<dbReference type="eggNOG" id="KOG2372">
    <property type="taxonomic scope" value="Eukaryota"/>
</dbReference>
<organism evidence="4 5">
    <name type="scientific">Erythranthe guttata</name>
    <name type="common">Yellow monkey flower</name>
    <name type="synonym">Mimulus guttatus</name>
    <dbReference type="NCBI Taxonomy" id="4155"/>
    <lineage>
        <taxon>Eukaryota</taxon>
        <taxon>Viridiplantae</taxon>
        <taxon>Streptophyta</taxon>
        <taxon>Embryophyta</taxon>
        <taxon>Tracheophyta</taxon>
        <taxon>Spermatophyta</taxon>
        <taxon>Magnoliopsida</taxon>
        <taxon>eudicotyledons</taxon>
        <taxon>Gunneridae</taxon>
        <taxon>Pentapetalae</taxon>
        <taxon>asterids</taxon>
        <taxon>lamiids</taxon>
        <taxon>Lamiales</taxon>
        <taxon>Phrymaceae</taxon>
        <taxon>Erythranthe</taxon>
    </lineage>
</organism>
<reference evidence="4 5" key="1">
    <citation type="journal article" date="2013" name="Proc. Natl. Acad. Sci. U.S.A.">
        <title>Fine-scale variation in meiotic recombination in Mimulus inferred from population shotgun sequencing.</title>
        <authorList>
            <person name="Hellsten U."/>
            <person name="Wright K.M."/>
            <person name="Jenkins J."/>
            <person name="Shu S."/>
            <person name="Yuan Y."/>
            <person name="Wessler S.R."/>
            <person name="Schmutz J."/>
            <person name="Willis J.H."/>
            <person name="Rokhsar D.S."/>
        </authorList>
    </citation>
    <scope>NUCLEOTIDE SEQUENCE [LARGE SCALE GENOMIC DNA]</scope>
    <source>
        <strain evidence="5">cv. DUN x IM62</strain>
    </source>
</reference>
<dbReference type="PhylomeDB" id="A0A022RBZ1"/>
<dbReference type="OMA" id="ADISGPC"/>
<dbReference type="PROSITE" id="PS51886">
    <property type="entry name" value="TLDC"/>
    <property type="match status" value="1"/>
</dbReference>
<keyword evidence="5" id="KW-1185">Reference proteome</keyword>
<dbReference type="OrthoDB" id="26679at2759"/>
<gene>
    <name evidence="4" type="ORF">MIMGU_mgv1a008212mg</name>
</gene>
<evidence type="ECO:0000313" key="5">
    <source>
        <dbReference type="Proteomes" id="UP000030748"/>
    </source>
</evidence>
<dbReference type="Proteomes" id="UP000030748">
    <property type="component" value="Unassembled WGS sequence"/>
</dbReference>
<feature type="compositionally biased region" description="Low complexity" evidence="1">
    <location>
        <begin position="178"/>
        <end position="187"/>
    </location>
</feature>
<dbReference type="AlphaFoldDB" id="A0A022RBZ1"/>
<evidence type="ECO:0000313" key="4">
    <source>
        <dbReference type="EMBL" id="EYU37771.1"/>
    </source>
</evidence>
<dbReference type="PANTHER" id="PTHR23354:SF74">
    <property type="entry name" value="TLD-DOMAIN CONTAINING NUCLEOLAR PROTEIN"/>
    <property type="match status" value="1"/>
</dbReference>
<feature type="signal peptide" evidence="2">
    <location>
        <begin position="1"/>
        <end position="18"/>
    </location>
</feature>
<dbReference type="EMBL" id="KI630513">
    <property type="protein sequence ID" value="EYU37771.1"/>
    <property type="molecule type" value="Genomic_DNA"/>
</dbReference>
<dbReference type="SMART" id="SM00584">
    <property type="entry name" value="TLDc"/>
    <property type="match status" value="1"/>
</dbReference>
<name>A0A022RBZ1_ERYGU</name>
<accession>A0A022RBZ1</accession>
<dbReference type="Pfam" id="PF07534">
    <property type="entry name" value="TLD"/>
    <property type="match status" value="1"/>
</dbReference>
<dbReference type="KEGG" id="egt:105957629"/>
<feature type="chain" id="PRO_5001504980" description="TLDc domain-containing protein" evidence="2">
    <location>
        <begin position="19"/>
        <end position="381"/>
    </location>
</feature>
<sequence>METVGALLFSTFLSSSLSLLNLSLSLSLFHQINVHNLNLSFLSLDRTRKTNKKKQKIRLGKKIMHAIKDRVYDKLSGFFSDSRTSHGTLDHESEARQYAKDGKSQSSIMSFVLPSINFDWFKANGQANEVKSTESDSFKWRSKIFSLKDKPLDRYAECDNGYETKENITSREENKEPGSGTSTSSSSDVFEDFASPHSFEKSMPSQVEESVFISPDLYQFFEASLPNIVKGCQWVLLYSTARDGISLHTLVRKSAGLTGPCLLITGDKQGAVFGGLLDCPLTPTAKRKYQGTTQSFVFTTMYGEPRLFRPTGANRYFYLCLNDLLALGGGAHFALCLTEDLLSGTSGPCETFGSLCLAHDQEFELKNVELWGFTHSSQYLN</sequence>
<evidence type="ECO:0000256" key="1">
    <source>
        <dbReference type="SAM" id="MobiDB-lite"/>
    </source>
</evidence>
<evidence type="ECO:0000259" key="3">
    <source>
        <dbReference type="PROSITE" id="PS51886"/>
    </source>
</evidence>
<proteinExistence type="predicted"/>
<keyword evidence="2" id="KW-0732">Signal</keyword>
<feature type="domain" description="TLDc" evidence="3">
    <location>
        <begin position="211"/>
        <end position="374"/>
    </location>
</feature>
<protein>
    <recommendedName>
        <fullName evidence="3">TLDc domain-containing protein</fullName>
    </recommendedName>
</protein>